<dbReference type="Gramene" id="ONK72812">
    <property type="protein sequence ID" value="ONK72812"/>
    <property type="gene ID" value="A4U43_C04F23490"/>
</dbReference>
<dbReference type="EMBL" id="CM007384">
    <property type="protein sequence ID" value="ONK72812.1"/>
    <property type="molecule type" value="Genomic_DNA"/>
</dbReference>
<dbReference type="Proteomes" id="UP000243459">
    <property type="component" value="Chromosome 4"/>
</dbReference>
<reference evidence="2" key="1">
    <citation type="journal article" date="2017" name="Nat. Commun.">
        <title>The asparagus genome sheds light on the origin and evolution of a young Y chromosome.</title>
        <authorList>
            <person name="Harkess A."/>
            <person name="Zhou J."/>
            <person name="Xu C."/>
            <person name="Bowers J.E."/>
            <person name="Van der Hulst R."/>
            <person name="Ayyampalayam S."/>
            <person name="Mercati F."/>
            <person name="Riccardi P."/>
            <person name="McKain M.R."/>
            <person name="Kakrana A."/>
            <person name="Tang H."/>
            <person name="Ray J."/>
            <person name="Groenendijk J."/>
            <person name="Arikit S."/>
            <person name="Mathioni S.M."/>
            <person name="Nakano M."/>
            <person name="Shan H."/>
            <person name="Telgmann-Rauber A."/>
            <person name="Kanno A."/>
            <person name="Yue Z."/>
            <person name="Chen H."/>
            <person name="Li W."/>
            <person name="Chen Y."/>
            <person name="Xu X."/>
            <person name="Zhang Y."/>
            <person name="Luo S."/>
            <person name="Chen H."/>
            <person name="Gao J."/>
            <person name="Mao Z."/>
            <person name="Pires J.C."/>
            <person name="Luo M."/>
            <person name="Kudrna D."/>
            <person name="Wing R.A."/>
            <person name="Meyers B.C."/>
            <person name="Yi K."/>
            <person name="Kong H."/>
            <person name="Lavrijsen P."/>
            <person name="Sunseri F."/>
            <person name="Falavigna A."/>
            <person name="Ye Y."/>
            <person name="Leebens-Mack J.H."/>
            <person name="Chen G."/>
        </authorList>
    </citation>
    <scope>NUCLEOTIDE SEQUENCE [LARGE SCALE GENOMIC DNA]</scope>
    <source>
        <strain evidence="2">cv. DH0086</strain>
    </source>
</reference>
<keyword evidence="2" id="KW-1185">Reference proteome</keyword>
<evidence type="ECO:0000313" key="1">
    <source>
        <dbReference type="EMBL" id="ONK72812.1"/>
    </source>
</evidence>
<proteinExistence type="predicted"/>
<protein>
    <submittedName>
        <fullName evidence="1">Uncharacterized protein</fullName>
    </submittedName>
</protein>
<gene>
    <name evidence="1" type="ORF">A4U43_C04F23490</name>
</gene>
<name>A0A5P1F3S0_ASPOF</name>
<accession>A0A5P1F3S0</accession>
<dbReference type="AlphaFoldDB" id="A0A5P1F3S0"/>
<evidence type="ECO:0000313" key="2">
    <source>
        <dbReference type="Proteomes" id="UP000243459"/>
    </source>
</evidence>
<organism evidence="1 2">
    <name type="scientific">Asparagus officinalis</name>
    <name type="common">Garden asparagus</name>
    <dbReference type="NCBI Taxonomy" id="4686"/>
    <lineage>
        <taxon>Eukaryota</taxon>
        <taxon>Viridiplantae</taxon>
        <taxon>Streptophyta</taxon>
        <taxon>Embryophyta</taxon>
        <taxon>Tracheophyta</taxon>
        <taxon>Spermatophyta</taxon>
        <taxon>Magnoliopsida</taxon>
        <taxon>Liliopsida</taxon>
        <taxon>Asparagales</taxon>
        <taxon>Asparagaceae</taxon>
        <taxon>Asparagoideae</taxon>
        <taxon>Asparagus</taxon>
    </lineage>
</organism>
<sequence length="145" mass="16782">MTHITSKSSYRVDFASSRADAGLPLACKKTSGKNKTHRLAPSPKTDDLAFPLHFDEEFRIIGSNAERFGLYIGQKSRQFTDFPLHLNWCAHHERSFEKFFLQAQKDYEFLPEDPYCPLNLPVTYRGIKTKMQERVRGNRNQAEAK</sequence>